<dbReference type="SUPFAM" id="SSF158472">
    <property type="entry name" value="HAMP domain-like"/>
    <property type="match status" value="1"/>
</dbReference>
<keyword evidence="7" id="KW-0902">Two-component regulatory system</keyword>
<dbReference type="GO" id="GO:0005524">
    <property type="term" value="F:ATP binding"/>
    <property type="evidence" value="ECO:0007669"/>
    <property type="project" value="UniProtKB-KW"/>
</dbReference>
<dbReference type="Pfam" id="PF02518">
    <property type="entry name" value="HATPase_c"/>
    <property type="match status" value="1"/>
</dbReference>
<comment type="subcellular location">
    <subcellularLocation>
        <location evidence="2">Membrane</location>
    </subcellularLocation>
</comment>
<keyword evidence="11" id="KW-1185">Reference proteome</keyword>
<dbReference type="CDD" id="cd00075">
    <property type="entry name" value="HATPase"/>
    <property type="match status" value="1"/>
</dbReference>
<dbReference type="Gene3D" id="3.30.565.10">
    <property type="entry name" value="Histidine kinase-like ATPase, C-terminal domain"/>
    <property type="match status" value="1"/>
</dbReference>
<reference evidence="10 11" key="1">
    <citation type="submission" date="2022-12" db="EMBL/GenBank/DDBJ databases">
        <title>Dasania phycosphaerae sp. nov., isolated from particulate material of the south coast of Korea.</title>
        <authorList>
            <person name="Jiang Y."/>
        </authorList>
    </citation>
    <scope>NUCLEOTIDE SEQUENCE [LARGE SCALE GENOMIC DNA]</scope>
    <source>
        <strain evidence="10 11">GY-19</strain>
    </source>
</reference>
<evidence type="ECO:0000256" key="3">
    <source>
        <dbReference type="ARBA" id="ARBA00012438"/>
    </source>
</evidence>
<organism evidence="10 11">
    <name type="scientific">Dasania phycosphaerae</name>
    <dbReference type="NCBI Taxonomy" id="2950436"/>
    <lineage>
        <taxon>Bacteria</taxon>
        <taxon>Pseudomonadati</taxon>
        <taxon>Pseudomonadota</taxon>
        <taxon>Gammaproteobacteria</taxon>
        <taxon>Cellvibrionales</taxon>
        <taxon>Spongiibacteraceae</taxon>
        <taxon>Dasania</taxon>
    </lineage>
</organism>
<dbReference type="InterPro" id="IPR004358">
    <property type="entry name" value="Sig_transdc_His_kin-like_C"/>
</dbReference>
<dbReference type="PROSITE" id="PS50109">
    <property type="entry name" value="HIS_KIN"/>
    <property type="match status" value="1"/>
</dbReference>
<dbReference type="PANTHER" id="PTHR45453:SF1">
    <property type="entry name" value="PHOSPHATE REGULON SENSOR PROTEIN PHOR"/>
    <property type="match status" value="1"/>
</dbReference>
<comment type="caution">
    <text evidence="10">The sequence shown here is derived from an EMBL/GenBank/DDBJ whole genome shotgun (WGS) entry which is preliminary data.</text>
</comment>
<dbReference type="GO" id="GO:0000155">
    <property type="term" value="F:phosphorelay sensor kinase activity"/>
    <property type="evidence" value="ECO:0007669"/>
    <property type="project" value="TreeGrafter"/>
</dbReference>
<feature type="domain" description="Histidine kinase" evidence="8">
    <location>
        <begin position="84"/>
        <end position="158"/>
    </location>
</feature>
<dbReference type="SUPFAM" id="SSF55874">
    <property type="entry name" value="ATPase domain of HSP90 chaperone/DNA topoisomerase II/histidine kinase"/>
    <property type="match status" value="1"/>
</dbReference>
<name>A0A9J6RQG0_9GAMM</name>
<evidence type="ECO:0000256" key="1">
    <source>
        <dbReference type="ARBA" id="ARBA00000085"/>
    </source>
</evidence>
<dbReference type="PANTHER" id="PTHR45453">
    <property type="entry name" value="PHOSPHATE REGULON SENSOR PROTEIN PHOR"/>
    <property type="match status" value="1"/>
</dbReference>
<feature type="domain" description="HAMP" evidence="9">
    <location>
        <begin position="32"/>
        <end position="81"/>
    </location>
</feature>
<dbReference type="InterPro" id="IPR005467">
    <property type="entry name" value="His_kinase_dom"/>
</dbReference>
<dbReference type="EMBL" id="JAPTGG010000016">
    <property type="protein sequence ID" value="MCZ0866811.1"/>
    <property type="molecule type" value="Genomic_DNA"/>
</dbReference>
<evidence type="ECO:0000259" key="8">
    <source>
        <dbReference type="PROSITE" id="PS50109"/>
    </source>
</evidence>
<keyword evidence="10" id="KW-0067">ATP-binding</keyword>
<evidence type="ECO:0000256" key="4">
    <source>
        <dbReference type="ARBA" id="ARBA00022553"/>
    </source>
</evidence>
<dbReference type="AlphaFoldDB" id="A0A9J6RQG0"/>
<dbReference type="PROSITE" id="PS50885">
    <property type="entry name" value="HAMP"/>
    <property type="match status" value="1"/>
</dbReference>
<evidence type="ECO:0000256" key="7">
    <source>
        <dbReference type="ARBA" id="ARBA00023012"/>
    </source>
</evidence>
<dbReference type="InterPro" id="IPR003594">
    <property type="entry name" value="HATPase_dom"/>
</dbReference>
<evidence type="ECO:0000256" key="5">
    <source>
        <dbReference type="ARBA" id="ARBA00022679"/>
    </source>
</evidence>
<dbReference type="InterPro" id="IPR050351">
    <property type="entry name" value="BphY/WalK/GraS-like"/>
</dbReference>
<dbReference type="GO" id="GO:0016036">
    <property type="term" value="P:cellular response to phosphate starvation"/>
    <property type="evidence" value="ECO:0007669"/>
    <property type="project" value="TreeGrafter"/>
</dbReference>
<gene>
    <name evidence="10" type="ORF">O0V09_16490</name>
</gene>
<dbReference type="InterPro" id="IPR003660">
    <property type="entry name" value="HAMP_dom"/>
</dbReference>
<dbReference type="SMART" id="SM00304">
    <property type="entry name" value="HAMP"/>
    <property type="match status" value="1"/>
</dbReference>
<dbReference type="InterPro" id="IPR036890">
    <property type="entry name" value="HATPase_C_sf"/>
</dbReference>
<proteinExistence type="predicted"/>
<evidence type="ECO:0000313" key="11">
    <source>
        <dbReference type="Proteomes" id="UP001069090"/>
    </source>
</evidence>
<sequence length="163" mass="18085">MDMNFHIHFLDNFRHSLWLRLSHPASCLVGHAPLRGLSDAMRDVQVGRLHVHLDPSTVPGELQPLVNSFNTMVGRLEDSFKAGVFLSIQNPGAVIPPEHLPKIFDRFYRVDPSRQRLSEGTGLGLAIAKSIIEAHGGHIEAHSDHDVTRFTISLHPQAPDVIA</sequence>
<dbReference type="SMART" id="SM00387">
    <property type="entry name" value="HATPase_c"/>
    <property type="match status" value="1"/>
</dbReference>
<evidence type="ECO:0000313" key="10">
    <source>
        <dbReference type="EMBL" id="MCZ0866811.1"/>
    </source>
</evidence>
<dbReference type="Proteomes" id="UP001069090">
    <property type="component" value="Unassembled WGS sequence"/>
</dbReference>
<accession>A0A9J6RQG0</accession>
<evidence type="ECO:0000259" key="9">
    <source>
        <dbReference type="PROSITE" id="PS50885"/>
    </source>
</evidence>
<keyword evidence="5" id="KW-0808">Transferase</keyword>
<dbReference type="Pfam" id="PF00672">
    <property type="entry name" value="HAMP"/>
    <property type="match status" value="1"/>
</dbReference>
<keyword evidence="10" id="KW-0547">Nucleotide-binding</keyword>
<keyword evidence="6" id="KW-0418">Kinase</keyword>
<dbReference type="EC" id="2.7.13.3" evidence="3"/>
<dbReference type="CDD" id="cd06225">
    <property type="entry name" value="HAMP"/>
    <property type="match status" value="1"/>
</dbReference>
<comment type="catalytic activity">
    <reaction evidence="1">
        <text>ATP + protein L-histidine = ADP + protein N-phospho-L-histidine.</text>
        <dbReference type="EC" id="2.7.13.3"/>
    </reaction>
</comment>
<keyword evidence="4" id="KW-0597">Phosphoprotein</keyword>
<protein>
    <recommendedName>
        <fullName evidence="3">histidine kinase</fullName>
        <ecNumber evidence="3">2.7.13.3</ecNumber>
    </recommendedName>
</protein>
<dbReference type="GO" id="GO:0005886">
    <property type="term" value="C:plasma membrane"/>
    <property type="evidence" value="ECO:0007669"/>
    <property type="project" value="TreeGrafter"/>
</dbReference>
<evidence type="ECO:0000256" key="6">
    <source>
        <dbReference type="ARBA" id="ARBA00022777"/>
    </source>
</evidence>
<evidence type="ECO:0000256" key="2">
    <source>
        <dbReference type="ARBA" id="ARBA00004370"/>
    </source>
</evidence>
<dbReference type="GO" id="GO:0004721">
    <property type="term" value="F:phosphoprotein phosphatase activity"/>
    <property type="evidence" value="ECO:0007669"/>
    <property type="project" value="TreeGrafter"/>
</dbReference>
<dbReference type="PRINTS" id="PR00344">
    <property type="entry name" value="BCTRLSENSOR"/>
</dbReference>